<evidence type="ECO:0000256" key="1">
    <source>
        <dbReference type="SAM" id="SignalP"/>
    </source>
</evidence>
<keyword evidence="1" id="KW-0732">Signal</keyword>
<reference evidence="4" key="1">
    <citation type="journal article" date="2019" name="Int. J. Syst. Evol. Microbiol.">
        <title>The Global Catalogue of Microorganisms (GCM) 10K type strain sequencing project: providing services to taxonomists for standard genome sequencing and annotation.</title>
        <authorList>
            <consortium name="The Broad Institute Genomics Platform"/>
            <consortium name="The Broad Institute Genome Sequencing Center for Infectious Disease"/>
            <person name="Wu L."/>
            <person name="Ma J."/>
        </authorList>
    </citation>
    <scope>NUCLEOTIDE SEQUENCE [LARGE SCALE GENOMIC DNA]</scope>
    <source>
        <strain evidence="4">JCM 17927</strain>
    </source>
</reference>
<dbReference type="InterPro" id="IPR017853">
    <property type="entry name" value="GH"/>
</dbReference>
<dbReference type="InterPro" id="IPR029062">
    <property type="entry name" value="Class_I_gatase-like"/>
</dbReference>
<sequence>MFNRRAFLKQSTLSAAGLLVAQPIYAKGVQAEYSLAGSLGPDNQSGPASALPADSPFALRFRQIHLDYHTSELIEDIAGRFDPEEFAATLDKARVNSVTCFGRCHHGLIYHDTKLFPDRHHPHLKRNLLKEQIEACHKRNIRVPVYVTVQWDYFTANEHPEWVIVDEHGKPYGTEPYEAGFYRYLDVNTPYRDFLKRYIGELFETVPVDGLFLDIIKVLDSSNPHNIRQMRKKGLDPARSADRMHFYSDVMVEWREDLTAFIRKLDQNASIFYNSGHIGPYIRRPLPTYTHLELESLPSGGWGYLHYPLTSRYARTLGKDFMGMTGKFHTSWGDFHSLKNQAALEFECFNMLAMTGKCSIGDQLPPNGKLDAATYDLIGHVYRQVEQKEPWCQGARPLVDIGIVTIEEMQPLETSARVPEPMMGAVRMLQEGKHQFDVIDVLSDWSPYKVVILPDQVVMTDAMKQKLEGYLAGGGSVIASHSSGLRPDKKDFGSSAFGISLVGEAPYSPDFIVSSGEGISAGLPATELVVYQKAMEVKPVTATVLAMTNVPYFNRTYQHFVSHRHTPSSGKAGYPAVVQTGKVIYFAHPIFSQYAQNAPSWCKKLVLNAVDRLLPDPLVQTPGAPTTLMAALNRQAPQNRSVLHLLHYVPERRGTAFDVLEDVIPLYNVAVSVKTPGRVKSVMRVPENKAIPFKQSGDRIVFTVPELRGHQMIAIS</sequence>
<dbReference type="InterPro" id="IPR028212">
    <property type="entry name" value="GHL6"/>
</dbReference>
<dbReference type="InterPro" id="IPR013738">
    <property type="entry name" value="Beta_galactosidase_Trimer"/>
</dbReference>
<dbReference type="SUPFAM" id="SSF52317">
    <property type="entry name" value="Class I glutamine amidotransferase-like"/>
    <property type="match status" value="1"/>
</dbReference>
<evidence type="ECO:0000313" key="4">
    <source>
        <dbReference type="Proteomes" id="UP001501175"/>
    </source>
</evidence>
<dbReference type="InterPro" id="IPR006311">
    <property type="entry name" value="TAT_signal"/>
</dbReference>
<dbReference type="CDD" id="cd03143">
    <property type="entry name" value="A4_beta-galactosidase_middle_domain"/>
    <property type="match status" value="1"/>
</dbReference>
<dbReference type="Pfam" id="PF14871">
    <property type="entry name" value="GHL6"/>
    <property type="match status" value="1"/>
</dbReference>
<evidence type="ECO:0000313" key="3">
    <source>
        <dbReference type="EMBL" id="GAA4458124.1"/>
    </source>
</evidence>
<feature type="signal peptide" evidence="1">
    <location>
        <begin position="1"/>
        <end position="26"/>
    </location>
</feature>
<proteinExistence type="predicted"/>
<dbReference type="Gene3D" id="3.40.50.880">
    <property type="match status" value="1"/>
</dbReference>
<dbReference type="SUPFAM" id="SSF51445">
    <property type="entry name" value="(Trans)glycosidases"/>
    <property type="match status" value="1"/>
</dbReference>
<dbReference type="Proteomes" id="UP001501175">
    <property type="component" value="Unassembled WGS sequence"/>
</dbReference>
<evidence type="ECO:0000259" key="2">
    <source>
        <dbReference type="Pfam" id="PF08532"/>
    </source>
</evidence>
<accession>A0ABP8MY81</accession>
<gene>
    <name evidence="3" type="ORF">GCM10023189_29920</name>
</gene>
<feature type="domain" description="Beta-galactosidase trimerisation" evidence="2">
    <location>
        <begin position="435"/>
        <end position="487"/>
    </location>
</feature>
<comment type="caution">
    <text evidence="3">The sequence shown here is derived from an EMBL/GenBank/DDBJ whole genome shotgun (WGS) entry which is preliminary data.</text>
</comment>
<dbReference type="Pfam" id="PF08532">
    <property type="entry name" value="Glyco_hydro_42M"/>
    <property type="match status" value="1"/>
</dbReference>
<keyword evidence="4" id="KW-1185">Reference proteome</keyword>
<feature type="chain" id="PRO_5045668082" description="Beta-galactosidase trimerisation domain-containing protein" evidence="1">
    <location>
        <begin position="27"/>
        <end position="716"/>
    </location>
</feature>
<dbReference type="Gene3D" id="3.20.20.80">
    <property type="entry name" value="Glycosidases"/>
    <property type="match status" value="1"/>
</dbReference>
<organism evidence="3 4">
    <name type="scientific">Nibrella saemangeumensis</name>
    <dbReference type="NCBI Taxonomy" id="1084526"/>
    <lineage>
        <taxon>Bacteria</taxon>
        <taxon>Pseudomonadati</taxon>
        <taxon>Bacteroidota</taxon>
        <taxon>Cytophagia</taxon>
        <taxon>Cytophagales</taxon>
        <taxon>Spirosomataceae</taxon>
        <taxon>Nibrella</taxon>
    </lineage>
</organism>
<protein>
    <recommendedName>
        <fullName evidence="2">Beta-galactosidase trimerisation domain-containing protein</fullName>
    </recommendedName>
</protein>
<dbReference type="PROSITE" id="PS51318">
    <property type="entry name" value="TAT"/>
    <property type="match status" value="1"/>
</dbReference>
<name>A0ABP8MY81_9BACT</name>
<dbReference type="EMBL" id="BAABHD010000029">
    <property type="protein sequence ID" value="GAA4458124.1"/>
    <property type="molecule type" value="Genomic_DNA"/>
</dbReference>
<dbReference type="RefSeq" id="WP_345244667.1">
    <property type="nucleotide sequence ID" value="NZ_BAABHD010000029.1"/>
</dbReference>